<keyword evidence="3 4" id="KW-0964">Secreted</keyword>
<evidence type="ECO:0000256" key="1">
    <source>
        <dbReference type="ARBA" id="ARBA00010746"/>
    </source>
</evidence>
<dbReference type="Pfam" id="PF03018">
    <property type="entry name" value="Dirigent"/>
    <property type="match status" value="1"/>
</dbReference>
<sequence length="243" mass="26131">MATVMAGTTTLVAHKSSFAFPNQQLGSSSKPSRACIQKEFFGSPCRGGVSRSLSSVQKKKLQQLDSAPGKKVSAMAAVGADLKEYFVSLEQKTDTSKETVLEFYVHEVRIGPGTTVMLNAGTGHHELKLPGYGSMFVFDNDVREGGSRDSKLVGRERGHGSITDEKFKEGLQLMSKITFNEDSQFGPGSLSFSGNVGGAVAPYELIVLGGTGNFRGAKGYAIVENCPPHPPAYSFHWRVHLSH</sequence>
<reference evidence="5" key="1">
    <citation type="submission" date="2024-02" db="EMBL/GenBank/DDBJ databases">
        <authorList>
            <consortium name="ELIXIR-Norway"/>
            <consortium name="Elixir Norway"/>
        </authorList>
    </citation>
    <scope>NUCLEOTIDE SEQUENCE</scope>
</reference>
<dbReference type="Gene3D" id="2.40.480.10">
    <property type="entry name" value="Allene oxide cyclase-like"/>
    <property type="match status" value="1"/>
</dbReference>
<dbReference type="EMBL" id="OZ019899">
    <property type="protein sequence ID" value="CAK9232173.1"/>
    <property type="molecule type" value="Genomic_DNA"/>
</dbReference>
<proteinExistence type="inferred from homology"/>
<keyword evidence="4" id="KW-0052">Apoplast</keyword>
<organism evidence="5 6">
    <name type="scientific">Sphagnum troendelagicum</name>
    <dbReference type="NCBI Taxonomy" id="128251"/>
    <lineage>
        <taxon>Eukaryota</taxon>
        <taxon>Viridiplantae</taxon>
        <taxon>Streptophyta</taxon>
        <taxon>Embryophyta</taxon>
        <taxon>Bryophyta</taxon>
        <taxon>Sphagnophytina</taxon>
        <taxon>Sphagnopsida</taxon>
        <taxon>Sphagnales</taxon>
        <taxon>Sphagnaceae</taxon>
        <taxon>Sphagnum</taxon>
    </lineage>
</organism>
<dbReference type="Proteomes" id="UP001497512">
    <property type="component" value="Chromosome 7"/>
</dbReference>
<accession>A0ABP0UX34</accession>
<gene>
    <name evidence="5" type="ORF">CSSPTR1EN2_LOCUS21125</name>
</gene>
<dbReference type="InterPro" id="IPR004265">
    <property type="entry name" value="Dirigent"/>
</dbReference>
<comment type="subunit">
    <text evidence="2 4">Homodimer.</text>
</comment>
<evidence type="ECO:0000256" key="3">
    <source>
        <dbReference type="ARBA" id="ARBA00022525"/>
    </source>
</evidence>
<evidence type="ECO:0000256" key="2">
    <source>
        <dbReference type="ARBA" id="ARBA00011738"/>
    </source>
</evidence>
<evidence type="ECO:0000313" key="5">
    <source>
        <dbReference type="EMBL" id="CAK9232173.1"/>
    </source>
</evidence>
<dbReference type="PANTHER" id="PTHR21495">
    <property type="entry name" value="NUCLEOPORIN-RELATED"/>
    <property type="match status" value="1"/>
</dbReference>
<comment type="function">
    <text evidence="4">Dirigent proteins impart stereoselectivity on the phenoxy radical-coupling reaction, yielding optically active lignans from two molecules of coniferyl alcohol in the biosynthesis of lignans, flavonolignans, and alkaloids and thus plays a central role in plant secondary metabolism.</text>
</comment>
<evidence type="ECO:0000313" key="6">
    <source>
        <dbReference type="Proteomes" id="UP001497512"/>
    </source>
</evidence>
<keyword evidence="6" id="KW-1185">Reference proteome</keyword>
<comment type="subcellular location">
    <subcellularLocation>
        <location evidence="4">Secreted</location>
        <location evidence="4">Extracellular space</location>
        <location evidence="4">Apoplast</location>
    </subcellularLocation>
</comment>
<protein>
    <recommendedName>
        <fullName evidence="4">Dirigent protein</fullName>
    </recommendedName>
</protein>
<evidence type="ECO:0000256" key="4">
    <source>
        <dbReference type="RuleBase" id="RU363099"/>
    </source>
</evidence>
<name>A0ABP0UX34_9BRYO</name>
<dbReference type="InterPro" id="IPR044859">
    <property type="entry name" value="Allene_oxi_cyc_Dirigent"/>
</dbReference>
<comment type="similarity">
    <text evidence="1 4">Belongs to the plant dirigent protein family.</text>
</comment>